<proteinExistence type="predicted"/>
<gene>
    <name evidence="2" type="ORF">C1H87_06270</name>
</gene>
<sequence length="306" mass="36483">MKFCTNLKHQLSIGKKNDDDVINYICPQCERIYFVSDKRKKRVKKRFNYMFLTLVVLSIVFFIWQKSDLIQEKFFNVKNEQTTAINTIKTFFDALNNENYYEAYKLTNHAKWNSLDNFKTYLKNWKITEISEFKGKSYYSKYGADTIINVKYSGTVDKSLVNSNRDFDFHLKKYNNDWKIIRLYNPKNPNIDILKKKEVPSSAEDAVRSFLNFLNKKLYIKAHKLTNNPSWGNESKFTSNKGFGCITNVNIYSIKNIEVINDNLEIIYARYFAKDPCNESNTYEFYFYVSNKNDYWKIINAKNEYH</sequence>
<keyword evidence="1" id="KW-1133">Transmembrane helix</keyword>
<name>A0A2K9PMN7_9FLAO</name>
<reference evidence="2 3" key="1">
    <citation type="submission" date="2018-01" db="EMBL/GenBank/DDBJ databases">
        <title>Complete genome sequence of Flavivirga eckloniae ECD14 isolated from seaweed Ecklonia cava.</title>
        <authorList>
            <person name="Lee J.H."/>
            <person name="Baik K.S."/>
            <person name="Seong C.N."/>
        </authorList>
    </citation>
    <scope>NUCLEOTIDE SEQUENCE [LARGE SCALE GENOMIC DNA]</scope>
    <source>
        <strain evidence="2 3">ECD14</strain>
    </source>
</reference>
<dbReference type="EMBL" id="CP025791">
    <property type="protein sequence ID" value="AUP78334.1"/>
    <property type="molecule type" value="Genomic_DNA"/>
</dbReference>
<keyword evidence="1" id="KW-0472">Membrane</keyword>
<keyword evidence="3" id="KW-1185">Reference proteome</keyword>
<dbReference type="OrthoDB" id="1451820at2"/>
<dbReference type="Proteomes" id="UP000235826">
    <property type="component" value="Chromosome"/>
</dbReference>
<keyword evidence="1" id="KW-0812">Transmembrane</keyword>
<feature type="transmembrane region" description="Helical" evidence="1">
    <location>
        <begin position="47"/>
        <end position="64"/>
    </location>
</feature>
<protein>
    <submittedName>
        <fullName evidence="2">Uncharacterized protein</fullName>
    </submittedName>
</protein>
<evidence type="ECO:0000313" key="3">
    <source>
        <dbReference type="Proteomes" id="UP000235826"/>
    </source>
</evidence>
<accession>A0A2K9PMN7</accession>
<dbReference type="KEGG" id="fek:C1H87_06270"/>
<evidence type="ECO:0000256" key="1">
    <source>
        <dbReference type="SAM" id="Phobius"/>
    </source>
</evidence>
<evidence type="ECO:0000313" key="2">
    <source>
        <dbReference type="EMBL" id="AUP78334.1"/>
    </source>
</evidence>
<dbReference type="RefSeq" id="WP_102754990.1">
    <property type="nucleotide sequence ID" value="NZ_CP025791.1"/>
</dbReference>
<dbReference type="AlphaFoldDB" id="A0A2K9PMN7"/>
<organism evidence="2 3">
    <name type="scientific">Flavivirga eckloniae</name>
    <dbReference type="NCBI Taxonomy" id="1803846"/>
    <lineage>
        <taxon>Bacteria</taxon>
        <taxon>Pseudomonadati</taxon>
        <taxon>Bacteroidota</taxon>
        <taxon>Flavobacteriia</taxon>
        <taxon>Flavobacteriales</taxon>
        <taxon>Flavobacteriaceae</taxon>
        <taxon>Flavivirga</taxon>
    </lineage>
</organism>